<evidence type="ECO:0000256" key="4">
    <source>
        <dbReference type="ARBA" id="ARBA00022989"/>
    </source>
</evidence>
<proteinExistence type="inferred from homology"/>
<dbReference type="STRING" id="1357400.HMPREF2086_01106"/>
<dbReference type="PANTHER" id="PTHR34390:SF2">
    <property type="entry name" value="SUCCINATE TRANSPORTER SUBUNIT YJJP-RELATED"/>
    <property type="match status" value="1"/>
</dbReference>
<accession>V8C8A0</accession>
<feature type="transmembrane region" description="Helical" evidence="7">
    <location>
        <begin position="152"/>
        <end position="170"/>
    </location>
</feature>
<feature type="transmembrane region" description="Helical" evidence="7">
    <location>
        <begin position="242"/>
        <end position="262"/>
    </location>
</feature>
<evidence type="ECO:0000256" key="5">
    <source>
        <dbReference type="ARBA" id="ARBA00023136"/>
    </source>
</evidence>
<dbReference type="Proteomes" id="UP000018731">
    <property type="component" value="Unassembled WGS sequence"/>
</dbReference>
<evidence type="ECO:0000256" key="6">
    <source>
        <dbReference type="ARBA" id="ARBA00034125"/>
    </source>
</evidence>
<feature type="domain" description="Threonine/serine exporter-like N-terminal" evidence="8">
    <location>
        <begin position="22"/>
        <end position="261"/>
    </location>
</feature>
<evidence type="ECO:0000313" key="9">
    <source>
        <dbReference type="EMBL" id="ETD23307.1"/>
    </source>
</evidence>
<keyword evidence="10" id="KW-1185">Reference proteome</keyword>
<name>V8C8A0_9HELI</name>
<keyword evidence="5 7" id="KW-0472">Membrane</keyword>
<evidence type="ECO:0000313" key="10">
    <source>
        <dbReference type="Proteomes" id="UP000018731"/>
    </source>
</evidence>
<dbReference type="GO" id="GO:0015744">
    <property type="term" value="P:succinate transport"/>
    <property type="evidence" value="ECO:0007669"/>
    <property type="project" value="TreeGrafter"/>
</dbReference>
<evidence type="ECO:0000256" key="7">
    <source>
        <dbReference type="SAM" id="Phobius"/>
    </source>
</evidence>
<dbReference type="RefSeq" id="WP_023927832.1">
    <property type="nucleotide sequence ID" value="NZ_KI669454.1"/>
</dbReference>
<dbReference type="GO" id="GO:0022857">
    <property type="term" value="F:transmembrane transporter activity"/>
    <property type="evidence" value="ECO:0007669"/>
    <property type="project" value="InterPro"/>
</dbReference>
<dbReference type="InterPro" id="IPR050539">
    <property type="entry name" value="ThrE_Dicarb/AminoAcid_Exp"/>
</dbReference>
<keyword evidence="4 7" id="KW-1133">Transmembrane helix</keyword>
<organism evidence="9 10">
    <name type="scientific">Helicobacter macacae MIT 99-5501</name>
    <dbReference type="NCBI Taxonomy" id="1357400"/>
    <lineage>
        <taxon>Bacteria</taxon>
        <taxon>Pseudomonadati</taxon>
        <taxon>Campylobacterota</taxon>
        <taxon>Epsilonproteobacteria</taxon>
        <taxon>Campylobacterales</taxon>
        <taxon>Helicobacteraceae</taxon>
        <taxon>Helicobacter</taxon>
    </lineage>
</organism>
<dbReference type="GO" id="GO:0005886">
    <property type="term" value="C:plasma membrane"/>
    <property type="evidence" value="ECO:0007669"/>
    <property type="project" value="UniProtKB-SubCell"/>
</dbReference>
<gene>
    <name evidence="9" type="ORF">HMPREF2086_01106</name>
</gene>
<feature type="transmembrane region" description="Helical" evidence="7">
    <location>
        <begin position="207"/>
        <end position="230"/>
    </location>
</feature>
<dbReference type="PATRIC" id="fig|1357400.3.peg.1503"/>
<dbReference type="eggNOG" id="COG2966">
    <property type="taxonomic scope" value="Bacteria"/>
</dbReference>
<dbReference type="AlphaFoldDB" id="V8C8A0"/>
<keyword evidence="3 7" id="KW-0812">Transmembrane</keyword>
<evidence type="ECO:0000256" key="3">
    <source>
        <dbReference type="ARBA" id="ARBA00022692"/>
    </source>
</evidence>
<dbReference type="EMBL" id="AZJI01000005">
    <property type="protein sequence ID" value="ETD23307.1"/>
    <property type="molecule type" value="Genomic_DNA"/>
</dbReference>
<dbReference type="InterPro" id="IPR010619">
    <property type="entry name" value="ThrE-like_N"/>
</dbReference>
<reference evidence="9 10" key="1">
    <citation type="journal article" date="2014" name="Genome Announc.">
        <title>Draft genome sequences of six enterohepatic helicobacter species isolated from humans and one from rhesus macaques.</title>
        <authorList>
            <person name="Shen Z."/>
            <person name="Sheh A."/>
            <person name="Young S.K."/>
            <person name="Abouelliel A."/>
            <person name="Ward D.V."/>
            <person name="Earl A.M."/>
            <person name="Fox J.G."/>
        </authorList>
    </citation>
    <scope>NUCLEOTIDE SEQUENCE [LARGE SCALE GENOMIC DNA]</scope>
    <source>
        <strain evidence="9 10">MIT 99-5501</strain>
    </source>
</reference>
<feature type="transmembrane region" description="Helical" evidence="7">
    <location>
        <begin position="182"/>
        <end position="201"/>
    </location>
</feature>
<dbReference type="Pfam" id="PF06738">
    <property type="entry name" value="ThrE"/>
    <property type="match status" value="1"/>
</dbReference>
<protein>
    <recommendedName>
        <fullName evidence="8">Threonine/serine exporter-like N-terminal domain-containing protein</fullName>
    </recommendedName>
</protein>
<dbReference type="HOGENOM" id="CLU_070277_1_0_7"/>
<comment type="caution">
    <text evidence="9">The sequence shown here is derived from an EMBL/GenBank/DDBJ whole genome shotgun (WGS) entry which is preliminary data.</text>
</comment>
<comment type="subcellular location">
    <subcellularLocation>
        <location evidence="1">Cell membrane</location>
        <topology evidence="1">Multi-pass membrane protein</topology>
    </subcellularLocation>
</comment>
<evidence type="ECO:0000256" key="2">
    <source>
        <dbReference type="ARBA" id="ARBA00022475"/>
    </source>
</evidence>
<evidence type="ECO:0000256" key="1">
    <source>
        <dbReference type="ARBA" id="ARBA00004651"/>
    </source>
</evidence>
<sequence>MPHKDTTKKLAQKPTIEQACDFLAHYSSALLSNGAYTSRIIKCTERIARAWGYEVHLTVFLKYITINITDTQNYDKRRTQVIKNAPLSLNLALISNLSALSWQIHDEKLTLPQAQQSYDYNIAQKRLSPILGVFIISVGNAAFCRLFGGDLGALLCIFAGTFVGIWTRIFCHKIKLDSRAQYLLCSFIVSFVAYIGVWLGITATPDIAIAGSILYLIPGALIINAFVDIIHENTLMGVSRTINMAVVMICLAAGVFITLGIAKINIL</sequence>
<dbReference type="OrthoDB" id="9813917at2"/>
<feature type="transmembrane region" description="Helical" evidence="7">
    <location>
        <begin position="127"/>
        <end position="146"/>
    </location>
</feature>
<evidence type="ECO:0000259" key="8">
    <source>
        <dbReference type="Pfam" id="PF06738"/>
    </source>
</evidence>
<dbReference type="PANTHER" id="PTHR34390">
    <property type="entry name" value="UPF0442 PROTEIN YJJB-RELATED"/>
    <property type="match status" value="1"/>
</dbReference>
<comment type="similarity">
    <text evidence="6">Belongs to the ThrE exporter (TC 2.A.79) family.</text>
</comment>
<keyword evidence="2" id="KW-1003">Cell membrane</keyword>